<feature type="domain" description="DHHA1" evidence="7">
    <location>
        <begin position="354"/>
        <end position="447"/>
    </location>
</feature>
<feature type="domain" description="RecJ OB" evidence="8">
    <location>
        <begin position="460"/>
        <end position="583"/>
    </location>
</feature>
<evidence type="ECO:0000313" key="9">
    <source>
        <dbReference type="EMBL" id="MST74658.1"/>
    </source>
</evidence>
<dbReference type="InterPro" id="IPR041122">
    <property type="entry name" value="RecJ_OB"/>
</dbReference>
<dbReference type="Gene3D" id="3.90.1640.30">
    <property type="match status" value="1"/>
</dbReference>
<sequence>MEQWFLTNKKADFKGIGERFHIDQVTARIIRNRDIIEDADIRKFLSGTVEDCYDPLSMKDMDLLTDILCVKIAENAAIRVIGDYDIDGVMSSYILVTALRRCGANVSVQIPDRMKDGYGLNRNLIDEAEQAGVDTILTCDNGIAAIEEIAYAKQFGMTVLVTDHHEIPYTEINGVREYLTSEADAIVNPHQKECPYPYKELCGAAVAWKMVCVLYQKLGIPEKESLDFLENVAFATVGDVMELTDENRILVREGLKRIHHTKNVGMRALIAQCGLEPEEIEVYHFGFVIGPCINASGRLDTAKRALSLLLETDEKKAVQTANELVVLNAERKDMTAEGVENARKICEEEGYSKDKVIVLYLPEVHESIAGIIAGRIREAYYRPVFVLTKSEEGVKGSGRSIEGYSMYEEMCKCSELFTRFGGHPMAAGLSMNESDVDVFRKRINELAELPEEDLIPKVKIDVPMPMDYVTKDLVREFSLLQPFGKGNPKPVFADRNVRISRMWTVGKTRKIWKMTLITQSGRPVPGIYFGDPDQFMDDISNRFGADELDASMHGRSNAITLSIVYFPKINSYRGEESLQFEIQYYQ</sequence>
<dbReference type="Pfam" id="PF17768">
    <property type="entry name" value="RecJ_OB"/>
    <property type="match status" value="1"/>
</dbReference>
<dbReference type="EMBL" id="VUNI01000008">
    <property type="protein sequence ID" value="MST74658.1"/>
    <property type="molecule type" value="Genomic_DNA"/>
</dbReference>
<dbReference type="Pfam" id="PF01368">
    <property type="entry name" value="DHH"/>
    <property type="match status" value="1"/>
</dbReference>
<keyword evidence="4" id="KW-0378">Hydrolase</keyword>
<dbReference type="NCBIfam" id="TIGR00644">
    <property type="entry name" value="recJ"/>
    <property type="match status" value="1"/>
</dbReference>
<dbReference type="Gene3D" id="3.10.310.30">
    <property type="match status" value="1"/>
</dbReference>
<keyword evidence="3" id="KW-0540">Nuclease</keyword>
<name>A0A6L5YQT6_9FIRM</name>
<evidence type="ECO:0000259" key="6">
    <source>
        <dbReference type="Pfam" id="PF01368"/>
    </source>
</evidence>
<evidence type="ECO:0000259" key="8">
    <source>
        <dbReference type="Pfam" id="PF17768"/>
    </source>
</evidence>
<dbReference type="GO" id="GO:0008409">
    <property type="term" value="F:5'-3' exonuclease activity"/>
    <property type="evidence" value="ECO:0007669"/>
    <property type="project" value="InterPro"/>
</dbReference>
<dbReference type="InterPro" id="IPR051673">
    <property type="entry name" value="SSDNA_exonuclease_RecJ"/>
</dbReference>
<dbReference type="InterPro" id="IPR004610">
    <property type="entry name" value="RecJ"/>
</dbReference>
<evidence type="ECO:0000256" key="1">
    <source>
        <dbReference type="ARBA" id="ARBA00005915"/>
    </source>
</evidence>
<dbReference type="PANTHER" id="PTHR30255">
    <property type="entry name" value="SINGLE-STRANDED-DNA-SPECIFIC EXONUCLEASE RECJ"/>
    <property type="match status" value="1"/>
</dbReference>
<dbReference type="AlphaFoldDB" id="A0A6L5YQT6"/>
<evidence type="ECO:0000313" key="10">
    <source>
        <dbReference type="Proteomes" id="UP000474024"/>
    </source>
</evidence>
<dbReference type="GO" id="GO:0006281">
    <property type="term" value="P:DNA repair"/>
    <property type="evidence" value="ECO:0007669"/>
    <property type="project" value="InterPro"/>
</dbReference>
<dbReference type="RefSeq" id="WP_154429627.1">
    <property type="nucleotide sequence ID" value="NZ_VUNI01000008.1"/>
</dbReference>
<comment type="caution">
    <text evidence="9">The sequence shown here is derived from an EMBL/GenBank/DDBJ whole genome shotgun (WGS) entry which is preliminary data.</text>
</comment>
<evidence type="ECO:0000256" key="2">
    <source>
        <dbReference type="ARBA" id="ARBA00019841"/>
    </source>
</evidence>
<reference evidence="9 10" key="1">
    <citation type="submission" date="2019-08" db="EMBL/GenBank/DDBJ databases">
        <title>In-depth cultivation of the pig gut microbiome towards novel bacterial diversity and tailored functional studies.</title>
        <authorList>
            <person name="Wylensek D."/>
            <person name="Hitch T.C.A."/>
            <person name="Clavel T."/>
        </authorList>
    </citation>
    <scope>NUCLEOTIDE SEQUENCE [LARGE SCALE GENOMIC DNA]</scope>
    <source>
        <strain evidence="9 10">MUC/MUC-530-WT-4D</strain>
    </source>
</reference>
<dbReference type="Proteomes" id="UP000474024">
    <property type="component" value="Unassembled WGS sequence"/>
</dbReference>
<dbReference type="GO" id="GO:0006310">
    <property type="term" value="P:DNA recombination"/>
    <property type="evidence" value="ECO:0007669"/>
    <property type="project" value="InterPro"/>
</dbReference>
<dbReference type="InterPro" id="IPR001667">
    <property type="entry name" value="DDH_dom"/>
</dbReference>
<dbReference type="Pfam" id="PF02272">
    <property type="entry name" value="DHHA1"/>
    <property type="match status" value="1"/>
</dbReference>
<protein>
    <recommendedName>
        <fullName evidence="2">Single-stranded-DNA-specific exonuclease RecJ</fullName>
    </recommendedName>
</protein>
<evidence type="ECO:0000256" key="3">
    <source>
        <dbReference type="ARBA" id="ARBA00022722"/>
    </source>
</evidence>
<evidence type="ECO:0000259" key="7">
    <source>
        <dbReference type="Pfam" id="PF02272"/>
    </source>
</evidence>
<keyword evidence="5 9" id="KW-0269">Exonuclease</keyword>
<evidence type="ECO:0000256" key="5">
    <source>
        <dbReference type="ARBA" id="ARBA00022839"/>
    </source>
</evidence>
<dbReference type="GO" id="GO:0003676">
    <property type="term" value="F:nucleic acid binding"/>
    <property type="evidence" value="ECO:0007669"/>
    <property type="project" value="InterPro"/>
</dbReference>
<evidence type="ECO:0000256" key="4">
    <source>
        <dbReference type="ARBA" id="ARBA00022801"/>
    </source>
</evidence>
<dbReference type="SUPFAM" id="SSF64182">
    <property type="entry name" value="DHH phosphoesterases"/>
    <property type="match status" value="1"/>
</dbReference>
<dbReference type="InterPro" id="IPR003156">
    <property type="entry name" value="DHHA1_dom"/>
</dbReference>
<proteinExistence type="inferred from homology"/>
<keyword evidence="10" id="KW-1185">Reference proteome</keyword>
<comment type="similarity">
    <text evidence="1">Belongs to the RecJ family.</text>
</comment>
<gene>
    <name evidence="9" type="primary">recJ</name>
    <name evidence="9" type="ORF">FYJ75_06335</name>
</gene>
<dbReference type="PANTHER" id="PTHR30255:SF2">
    <property type="entry name" value="SINGLE-STRANDED-DNA-SPECIFIC EXONUCLEASE RECJ"/>
    <property type="match status" value="1"/>
</dbReference>
<feature type="domain" description="DDH" evidence="6">
    <location>
        <begin position="78"/>
        <end position="223"/>
    </location>
</feature>
<accession>A0A6L5YQT6</accession>
<dbReference type="InterPro" id="IPR038763">
    <property type="entry name" value="DHH_sf"/>
</dbReference>
<organism evidence="9 10">
    <name type="scientific">Roseburia porci</name>
    <dbReference type="NCBI Taxonomy" id="2605790"/>
    <lineage>
        <taxon>Bacteria</taxon>
        <taxon>Bacillati</taxon>
        <taxon>Bacillota</taxon>
        <taxon>Clostridia</taxon>
        <taxon>Lachnospirales</taxon>
        <taxon>Lachnospiraceae</taxon>
        <taxon>Roseburia</taxon>
    </lineage>
</organism>